<dbReference type="InterPro" id="IPR032675">
    <property type="entry name" value="LRR_dom_sf"/>
</dbReference>
<dbReference type="Pfam" id="PF00646">
    <property type="entry name" value="F-box"/>
    <property type="match status" value="2"/>
</dbReference>
<dbReference type="AlphaFoldDB" id="A0A197JUB2"/>
<dbReference type="Proteomes" id="UP000078512">
    <property type="component" value="Unassembled WGS sequence"/>
</dbReference>
<protein>
    <recommendedName>
        <fullName evidence="1">F-box domain-containing protein</fullName>
    </recommendedName>
</protein>
<name>A0A197JUB2_9FUNG</name>
<dbReference type="EMBL" id="KV442046">
    <property type="protein sequence ID" value="OAQ28800.1"/>
    <property type="molecule type" value="Genomic_DNA"/>
</dbReference>
<feature type="domain" description="F-box" evidence="1">
    <location>
        <begin position="14"/>
        <end position="47"/>
    </location>
</feature>
<dbReference type="OrthoDB" id="9973021at2759"/>
<evidence type="ECO:0000313" key="3">
    <source>
        <dbReference type="Proteomes" id="UP000078512"/>
    </source>
</evidence>
<feature type="domain" description="F-box" evidence="1">
    <location>
        <begin position="693"/>
        <end position="726"/>
    </location>
</feature>
<evidence type="ECO:0000259" key="1">
    <source>
        <dbReference type="Pfam" id="PF00646"/>
    </source>
</evidence>
<gene>
    <name evidence="2" type="ORF">K457DRAFT_32857</name>
</gene>
<keyword evidence="3" id="KW-1185">Reference proteome</keyword>
<evidence type="ECO:0000313" key="2">
    <source>
        <dbReference type="EMBL" id="OAQ28800.1"/>
    </source>
</evidence>
<organism evidence="2 3">
    <name type="scientific">Linnemannia elongata AG-77</name>
    <dbReference type="NCBI Taxonomy" id="1314771"/>
    <lineage>
        <taxon>Eukaryota</taxon>
        <taxon>Fungi</taxon>
        <taxon>Fungi incertae sedis</taxon>
        <taxon>Mucoromycota</taxon>
        <taxon>Mortierellomycotina</taxon>
        <taxon>Mortierellomycetes</taxon>
        <taxon>Mortierellales</taxon>
        <taxon>Mortierellaceae</taxon>
        <taxon>Linnemannia</taxon>
    </lineage>
</organism>
<dbReference type="InterPro" id="IPR001810">
    <property type="entry name" value="F-box_dom"/>
</dbReference>
<sequence length="763" mass="88006">MQFPTSQQLALSIPEILENILSFLSLESRQRALKLVCKQWYAVCKTVTPVNYNWIFHLTSSYNDNVNDDIDMMKRTIVERISSANNLIIKVDRSTLATRASEQWLSSWAIMMGVLSSIIQDHNDRGRHPRLRTIHLREGILENFAIQLPQLPVLTTLSTLTIDFLEQWDITHLFTILKACPNLEELSVKPTYAATLRYQWPGLVANQDVAITSQEEFSIINKSSVQKTMTRLRKCSLYNLTISLPALRVILEASPQLSKLVLARCKHLVRPGETATFFDGQHANSLNYTALIIRLAGQHCPKLKRFHLSTFRGSGYGLSIPEAISILATFPHMEECNITDQQIDPVLLTPLRALTNRVTTLNLLPIRSTTFFTREIPLREILCTFEHLVHLRAPTAVYYIEDMDLNDVQGQLQGIWDRKRIYGRYPERSTQPIRRDDPGIARQYIWACRGLKTLHMTVGYRTSDSNSTENTLIIFGFLSRMCPQLQELHLKRWAVNLLFAGGLSLLTRLQDLERITIQSNYYRVSEAYLSWLNPKALPSTWNRLTYPLVHRRARKDLRRKYQELTPPEVANAESKVVELGREVGIELAKVGHGDDLLDWMDDHYGVSASASHRKERLTTLPKLQSFWIEFSDLREASEWNKLGALVAEIRPNLDFQMRMVSGDAFYSKTTPSAKDNGTIESEILSQQRALSINDALEHILSFLTLKNRQEVARLVCKQWYAVCKDLYTSSQTWLLRINPQMQHHHHRQHLFQRDHYYTTTLRL</sequence>
<accession>A0A197JUB2</accession>
<dbReference type="PANTHER" id="PTHR38926:SF5">
    <property type="entry name" value="F-BOX AND LEUCINE-RICH REPEAT PROTEIN 6"/>
    <property type="match status" value="1"/>
</dbReference>
<proteinExistence type="predicted"/>
<dbReference type="Gene3D" id="3.80.10.10">
    <property type="entry name" value="Ribonuclease Inhibitor"/>
    <property type="match status" value="1"/>
</dbReference>
<dbReference type="SUPFAM" id="SSF81383">
    <property type="entry name" value="F-box domain"/>
    <property type="match status" value="2"/>
</dbReference>
<reference evidence="2 3" key="1">
    <citation type="submission" date="2016-05" db="EMBL/GenBank/DDBJ databases">
        <title>Genome sequencing reveals origins of a unique bacterial endosymbiosis in the earliest lineages of terrestrial Fungi.</title>
        <authorList>
            <consortium name="DOE Joint Genome Institute"/>
            <person name="Uehling J."/>
            <person name="Gryganskyi A."/>
            <person name="Hameed K."/>
            <person name="Tschaplinski T."/>
            <person name="Misztal P."/>
            <person name="Wu S."/>
            <person name="Desiro A."/>
            <person name="Vande Pol N."/>
            <person name="Du Z.-Y."/>
            <person name="Zienkiewicz A."/>
            <person name="Zienkiewicz K."/>
            <person name="Morin E."/>
            <person name="Tisserant E."/>
            <person name="Splivallo R."/>
            <person name="Hainaut M."/>
            <person name="Henrissat B."/>
            <person name="Ohm R."/>
            <person name="Kuo A."/>
            <person name="Yan J."/>
            <person name="Lipzen A."/>
            <person name="Nolan M."/>
            <person name="Labutti K."/>
            <person name="Barry K."/>
            <person name="Goldstein A."/>
            <person name="Labbe J."/>
            <person name="Schadt C."/>
            <person name="Tuskan G."/>
            <person name="Grigoriev I."/>
            <person name="Martin F."/>
            <person name="Vilgalys R."/>
            <person name="Bonito G."/>
        </authorList>
    </citation>
    <scope>NUCLEOTIDE SEQUENCE [LARGE SCALE GENOMIC DNA]</scope>
    <source>
        <strain evidence="2 3">AG-77</strain>
    </source>
</reference>
<dbReference type="InterPro" id="IPR036047">
    <property type="entry name" value="F-box-like_dom_sf"/>
</dbReference>
<dbReference type="SUPFAM" id="SSF52047">
    <property type="entry name" value="RNI-like"/>
    <property type="match status" value="1"/>
</dbReference>
<dbReference type="Gene3D" id="1.20.1280.50">
    <property type="match status" value="2"/>
</dbReference>
<dbReference type="PANTHER" id="PTHR38926">
    <property type="entry name" value="F-BOX DOMAIN CONTAINING PROTEIN, EXPRESSED"/>
    <property type="match status" value="1"/>
</dbReference>